<feature type="region of interest" description="Disordered" evidence="1">
    <location>
        <begin position="1"/>
        <end position="93"/>
    </location>
</feature>
<dbReference type="SMART" id="SM00108">
    <property type="entry name" value="B_lectin"/>
    <property type="match status" value="1"/>
</dbReference>
<feature type="compositionally biased region" description="Low complexity" evidence="1">
    <location>
        <begin position="142"/>
        <end position="167"/>
    </location>
</feature>
<feature type="compositionally biased region" description="Basic and acidic residues" evidence="1">
    <location>
        <begin position="124"/>
        <end position="139"/>
    </location>
</feature>
<dbReference type="Gene3D" id="2.90.10.10">
    <property type="entry name" value="Bulb-type lectin domain"/>
    <property type="match status" value="1"/>
</dbReference>
<evidence type="ECO:0000256" key="1">
    <source>
        <dbReference type="SAM" id="MobiDB-lite"/>
    </source>
</evidence>
<reference evidence="4" key="2">
    <citation type="submission" date="2020-09" db="EMBL/GenBank/DDBJ databases">
        <authorList>
            <person name="Sun Q."/>
            <person name="Ohkuma M."/>
        </authorList>
    </citation>
    <scope>NUCLEOTIDE SEQUENCE</scope>
    <source>
        <strain evidence="4">JCM 4234</strain>
    </source>
</reference>
<dbReference type="PROSITE" id="PS50927">
    <property type="entry name" value="BULB_LECTIN"/>
    <property type="match status" value="1"/>
</dbReference>
<keyword evidence="5" id="KW-1185">Reference proteome</keyword>
<sequence>MAQQQPGTGRVPGPASPEDGPAGDPVWRRSLPWQQRPLGDAGERDTGADSDSDGDTGSDTGATRTPPPAGIALLSTGTPDDDRFEPDTRSSLGGRLTKHLLAGAVGLSLLVLVLPVLLLDESRTPHRSEADRPDRDFTLDRPSAPAGPEATPGPGRSPGATATPRATPTDDSRPTPAPGGGTVPVRLAAPRTAPTPAATPESTAGPTTPARRATAAVVRGTSVLDPGQAWTGGQTVLDFQSDGNLVLRTARGDTRWESGTAGEGAKTVFQADGNLVVYTTDMRTAWSSRTDGHDGAVLVLEADGHATVRHAGAVLWTTRTGG</sequence>
<organism evidence="4 5">
    <name type="scientific">Streptomyces griseoviridis</name>
    <dbReference type="NCBI Taxonomy" id="45398"/>
    <lineage>
        <taxon>Bacteria</taxon>
        <taxon>Bacillati</taxon>
        <taxon>Actinomycetota</taxon>
        <taxon>Actinomycetes</taxon>
        <taxon>Kitasatosporales</taxon>
        <taxon>Streptomycetaceae</taxon>
        <taxon>Streptomyces</taxon>
    </lineage>
</organism>
<feature type="domain" description="Bulb-type lectin" evidence="3">
    <location>
        <begin position="215"/>
        <end position="321"/>
    </location>
</feature>
<proteinExistence type="predicted"/>
<evidence type="ECO:0000259" key="3">
    <source>
        <dbReference type="PROSITE" id="PS50927"/>
    </source>
</evidence>
<keyword evidence="2" id="KW-0472">Membrane</keyword>
<feature type="region of interest" description="Disordered" evidence="1">
    <location>
        <begin position="124"/>
        <end position="212"/>
    </location>
</feature>
<feature type="compositionally biased region" description="Low complexity" evidence="1">
    <location>
        <begin position="183"/>
        <end position="212"/>
    </location>
</feature>
<dbReference type="AlphaFoldDB" id="A0A918LKL9"/>
<evidence type="ECO:0000256" key="2">
    <source>
        <dbReference type="SAM" id="Phobius"/>
    </source>
</evidence>
<gene>
    <name evidence="4" type="ORF">GCM10010238_59920</name>
</gene>
<comment type="caution">
    <text evidence="4">The sequence shown here is derived from an EMBL/GenBank/DDBJ whole genome shotgun (WGS) entry which is preliminary data.</text>
</comment>
<dbReference type="InterPro" id="IPR001480">
    <property type="entry name" value="Bulb-type_lectin_dom"/>
</dbReference>
<dbReference type="Proteomes" id="UP000653493">
    <property type="component" value="Unassembled WGS sequence"/>
</dbReference>
<keyword evidence="2" id="KW-0812">Transmembrane</keyword>
<dbReference type="SUPFAM" id="SSF51110">
    <property type="entry name" value="alpha-D-mannose-specific plant lectins"/>
    <property type="match status" value="1"/>
</dbReference>
<protein>
    <recommendedName>
        <fullName evidence="3">Bulb-type lectin domain-containing protein</fullName>
    </recommendedName>
</protein>
<evidence type="ECO:0000313" key="5">
    <source>
        <dbReference type="Proteomes" id="UP000653493"/>
    </source>
</evidence>
<dbReference type="EMBL" id="BMSL01000027">
    <property type="protein sequence ID" value="GGS62839.1"/>
    <property type="molecule type" value="Genomic_DNA"/>
</dbReference>
<name>A0A918LKL9_STRGD</name>
<accession>A0A918LKL9</accession>
<reference evidence="4" key="1">
    <citation type="journal article" date="2014" name="Int. J. Syst. Evol. Microbiol.">
        <title>Complete genome sequence of Corynebacterium casei LMG S-19264T (=DSM 44701T), isolated from a smear-ripened cheese.</title>
        <authorList>
            <consortium name="US DOE Joint Genome Institute (JGI-PGF)"/>
            <person name="Walter F."/>
            <person name="Albersmeier A."/>
            <person name="Kalinowski J."/>
            <person name="Ruckert C."/>
        </authorList>
    </citation>
    <scope>NUCLEOTIDE SEQUENCE</scope>
    <source>
        <strain evidence="4">JCM 4234</strain>
    </source>
</reference>
<dbReference type="InterPro" id="IPR036426">
    <property type="entry name" value="Bulb-type_lectin_dom_sf"/>
</dbReference>
<evidence type="ECO:0000313" key="4">
    <source>
        <dbReference type="EMBL" id="GGS62839.1"/>
    </source>
</evidence>
<feature type="transmembrane region" description="Helical" evidence="2">
    <location>
        <begin position="99"/>
        <end position="119"/>
    </location>
</feature>
<keyword evidence="2" id="KW-1133">Transmembrane helix</keyword>